<evidence type="ECO:0000256" key="6">
    <source>
        <dbReference type="ARBA" id="ARBA00023098"/>
    </source>
</evidence>
<dbReference type="Pfam" id="PF10261">
    <property type="entry name" value="FIT"/>
    <property type="match status" value="1"/>
</dbReference>
<evidence type="ECO:0000256" key="5">
    <source>
        <dbReference type="ARBA" id="ARBA00022989"/>
    </source>
</evidence>
<evidence type="ECO:0000256" key="4">
    <source>
        <dbReference type="ARBA" id="ARBA00022824"/>
    </source>
</evidence>
<dbReference type="EMBL" id="JARQZJ010000044">
    <property type="protein sequence ID" value="KAK9877864.1"/>
    <property type="molecule type" value="Genomic_DNA"/>
</dbReference>
<evidence type="ECO:0000256" key="8">
    <source>
        <dbReference type="SAM" id="Phobius"/>
    </source>
</evidence>
<evidence type="ECO:0000313" key="10">
    <source>
        <dbReference type="Proteomes" id="UP001431783"/>
    </source>
</evidence>
<organism evidence="9 10">
    <name type="scientific">Henosepilachna vigintioctopunctata</name>
    <dbReference type="NCBI Taxonomy" id="420089"/>
    <lineage>
        <taxon>Eukaryota</taxon>
        <taxon>Metazoa</taxon>
        <taxon>Ecdysozoa</taxon>
        <taxon>Arthropoda</taxon>
        <taxon>Hexapoda</taxon>
        <taxon>Insecta</taxon>
        <taxon>Pterygota</taxon>
        <taxon>Neoptera</taxon>
        <taxon>Endopterygota</taxon>
        <taxon>Coleoptera</taxon>
        <taxon>Polyphaga</taxon>
        <taxon>Cucujiformia</taxon>
        <taxon>Coccinelloidea</taxon>
        <taxon>Coccinellidae</taxon>
        <taxon>Epilachninae</taxon>
        <taxon>Epilachnini</taxon>
        <taxon>Henosepilachna</taxon>
    </lineage>
</organism>
<dbReference type="GO" id="GO:0019915">
    <property type="term" value="P:lipid storage"/>
    <property type="evidence" value="ECO:0007669"/>
    <property type="project" value="InterPro"/>
</dbReference>
<dbReference type="GO" id="GO:0010945">
    <property type="term" value="F:coenzyme A diphosphatase activity"/>
    <property type="evidence" value="ECO:0007669"/>
    <property type="project" value="InterPro"/>
</dbReference>
<proteinExistence type="predicted"/>
<keyword evidence="5 8" id="KW-1133">Transmembrane helix</keyword>
<dbReference type="PANTHER" id="PTHR23129">
    <property type="entry name" value="ACYL-COENZYME A DIPHOSPHATASE FITM2"/>
    <property type="match status" value="1"/>
</dbReference>
<feature type="transmembrane region" description="Helical" evidence="8">
    <location>
        <begin position="42"/>
        <end position="61"/>
    </location>
</feature>
<evidence type="ECO:0000256" key="1">
    <source>
        <dbReference type="ARBA" id="ARBA00004477"/>
    </source>
</evidence>
<sequence>MSDVESKGTKPTSEATSILEIFSFMVLFLCKKILFVDRKLRIIYYLGCLFLISLIKDAITIPKWYFSRSDNILNTFFVKFAWGWNLALIVPFLLLTSYIYCCGQKNRILKYHIPRVFIATFFWWFWIKIFNIVEASFGRCMVKAFVSKDTCLLAGYVWNGFDISGHSFILIYGSLVLIEEANCMMQWDSIKDYLRLEEHNKKIIKDSTLNNNPLRNLSDEEFVNLQKIMQNILHILGYFL</sequence>
<feature type="transmembrane region" description="Helical" evidence="8">
    <location>
        <begin position="113"/>
        <end position="133"/>
    </location>
</feature>
<dbReference type="PANTHER" id="PTHR23129:SF0">
    <property type="entry name" value="ACYL-COENZYME A DIPHOSPHATASE FITM2"/>
    <property type="match status" value="1"/>
</dbReference>
<keyword evidence="6" id="KW-0443">Lipid metabolism</keyword>
<dbReference type="GO" id="GO:0008654">
    <property type="term" value="P:phospholipid biosynthetic process"/>
    <property type="evidence" value="ECO:0007669"/>
    <property type="project" value="TreeGrafter"/>
</dbReference>
<dbReference type="InterPro" id="IPR019388">
    <property type="entry name" value="FIT"/>
</dbReference>
<comment type="caution">
    <text evidence="9">The sequence shown here is derived from an EMBL/GenBank/DDBJ whole genome shotgun (WGS) entry which is preliminary data.</text>
</comment>
<keyword evidence="10" id="KW-1185">Reference proteome</keyword>
<comment type="subcellular location">
    <subcellularLocation>
        <location evidence="1">Endoplasmic reticulum membrane</location>
        <topology evidence="1">Multi-pass membrane protein</topology>
    </subcellularLocation>
</comment>
<accession>A0AAW1U4K0</accession>
<reference evidence="9 10" key="1">
    <citation type="submission" date="2023-03" db="EMBL/GenBank/DDBJ databases">
        <title>Genome insight into feeding habits of ladybird beetles.</title>
        <authorList>
            <person name="Li H.-S."/>
            <person name="Huang Y.-H."/>
            <person name="Pang H."/>
        </authorList>
    </citation>
    <scope>NUCLEOTIDE SEQUENCE [LARGE SCALE GENOMIC DNA]</scope>
    <source>
        <strain evidence="9">SYSU_2023b</strain>
        <tissue evidence="9">Whole body</tissue>
    </source>
</reference>
<feature type="transmembrane region" description="Helical" evidence="8">
    <location>
        <begin position="81"/>
        <end position="101"/>
    </location>
</feature>
<keyword evidence="2 8" id="KW-0812">Transmembrane</keyword>
<keyword evidence="7 8" id="KW-0472">Membrane</keyword>
<protein>
    <submittedName>
        <fullName evidence="9">Uncharacterized protein</fullName>
    </submittedName>
</protein>
<name>A0AAW1U4K0_9CUCU</name>
<dbReference type="GO" id="GO:0034389">
    <property type="term" value="P:lipid droplet organization"/>
    <property type="evidence" value="ECO:0007669"/>
    <property type="project" value="TreeGrafter"/>
</dbReference>
<evidence type="ECO:0000256" key="7">
    <source>
        <dbReference type="ARBA" id="ARBA00023136"/>
    </source>
</evidence>
<dbReference type="GO" id="GO:0005789">
    <property type="term" value="C:endoplasmic reticulum membrane"/>
    <property type="evidence" value="ECO:0007669"/>
    <property type="project" value="UniProtKB-SubCell"/>
</dbReference>
<keyword evidence="3" id="KW-0378">Hydrolase</keyword>
<dbReference type="AlphaFoldDB" id="A0AAW1U4K0"/>
<keyword evidence="4" id="KW-0256">Endoplasmic reticulum</keyword>
<gene>
    <name evidence="9" type="ORF">WA026_020092</name>
</gene>
<evidence type="ECO:0000256" key="2">
    <source>
        <dbReference type="ARBA" id="ARBA00022692"/>
    </source>
</evidence>
<evidence type="ECO:0000313" key="9">
    <source>
        <dbReference type="EMBL" id="KAK9877864.1"/>
    </source>
</evidence>
<feature type="transmembrane region" description="Helical" evidence="8">
    <location>
        <begin position="12"/>
        <end position="30"/>
    </location>
</feature>
<evidence type="ECO:0000256" key="3">
    <source>
        <dbReference type="ARBA" id="ARBA00022801"/>
    </source>
</evidence>
<dbReference type="Proteomes" id="UP001431783">
    <property type="component" value="Unassembled WGS sequence"/>
</dbReference>
<feature type="transmembrane region" description="Helical" evidence="8">
    <location>
        <begin position="153"/>
        <end position="178"/>
    </location>
</feature>